<dbReference type="GO" id="GO:0006260">
    <property type="term" value="P:DNA replication"/>
    <property type="evidence" value="ECO:0007669"/>
    <property type="project" value="UniProtKB-KW"/>
</dbReference>
<proteinExistence type="predicted"/>
<protein>
    <recommendedName>
        <fullName evidence="4">Cdc6 AAA+ ATPase-type lid domain-containing protein</fullName>
    </recommendedName>
</protein>
<dbReference type="EMBL" id="RQWK01000002">
    <property type="protein sequence ID" value="KAA9404780.1"/>
    <property type="molecule type" value="Genomic_DNA"/>
</dbReference>
<organism evidence="5 6">
    <name type="scientific">Haloarcula hispanica</name>
    <dbReference type="NCBI Taxonomy" id="51589"/>
    <lineage>
        <taxon>Archaea</taxon>
        <taxon>Methanobacteriati</taxon>
        <taxon>Methanobacteriota</taxon>
        <taxon>Stenosarchaea group</taxon>
        <taxon>Halobacteria</taxon>
        <taxon>Halobacteriales</taxon>
        <taxon>Haloarculaceae</taxon>
        <taxon>Haloarcula</taxon>
    </lineage>
</organism>
<sequence>MREIPENRRDAFHRDALEADVIPLVAAFAVQSHGDARKAIDPHRRFSILPTGLCSIVADPVGVEERV</sequence>
<evidence type="ECO:0000256" key="3">
    <source>
        <dbReference type="ARBA" id="ARBA00022840"/>
    </source>
</evidence>
<evidence type="ECO:0000313" key="5">
    <source>
        <dbReference type="EMBL" id="KAA9404780.1"/>
    </source>
</evidence>
<dbReference type="Proteomes" id="UP000326244">
    <property type="component" value="Unassembled WGS sequence"/>
</dbReference>
<dbReference type="InterPro" id="IPR055237">
    <property type="entry name" value="Cdc6_lid"/>
</dbReference>
<name>A0A5J5LFE0_HALHI</name>
<gene>
    <name evidence="5" type="ORF">EGO51_15610</name>
</gene>
<evidence type="ECO:0000256" key="2">
    <source>
        <dbReference type="ARBA" id="ARBA00022741"/>
    </source>
</evidence>
<comment type="caution">
    <text evidence="5">The sequence shown here is derived from an EMBL/GenBank/DDBJ whole genome shotgun (WGS) entry which is preliminary data.</text>
</comment>
<evidence type="ECO:0000256" key="1">
    <source>
        <dbReference type="ARBA" id="ARBA00022705"/>
    </source>
</evidence>
<reference evidence="5 6" key="1">
    <citation type="submission" date="2018-11" db="EMBL/GenBank/DDBJ databases">
        <title>Genomic analysis of Haloarcula hispanica CBA1121.</title>
        <authorList>
            <person name="Kim Y.B."/>
            <person name="Roh S.W."/>
        </authorList>
    </citation>
    <scope>NUCLEOTIDE SEQUENCE [LARGE SCALE GENOMIC DNA]</scope>
    <source>
        <strain evidence="5 6">CBA1121</strain>
    </source>
</reference>
<dbReference type="AlphaFoldDB" id="A0A5J5LFE0"/>
<keyword evidence="2" id="KW-0547">Nucleotide-binding</keyword>
<keyword evidence="3" id="KW-0067">ATP-binding</keyword>
<keyword evidence="1" id="KW-0235">DNA replication</keyword>
<evidence type="ECO:0000259" key="4">
    <source>
        <dbReference type="Pfam" id="PF22703"/>
    </source>
</evidence>
<evidence type="ECO:0000313" key="6">
    <source>
        <dbReference type="Proteomes" id="UP000326244"/>
    </source>
</evidence>
<feature type="domain" description="Cdc6 AAA+ ATPase-type lid" evidence="4">
    <location>
        <begin position="3"/>
        <end position="41"/>
    </location>
</feature>
<dbReference type="GO" id="GO:0005524">
    <property type="term" value="F:ATP binding"/>
    <property type="evidence" value="ECO:0007669"/>
    <property type="project" value="UniProtKB-KW"/>
</dbReference>
<accession>A0A5J5LFE0</accession>
<dbReference type="Gene3D" id="1.10.8.60">
    <property type="match status" value="1"/>
</dbReference>
<dbReference type="Pfam" id="PF22703">
    <property type="entry name" value="Cdc6_lid"/>
    <property type="match status" value="1"/>
</dbReference>